<sequence>MFDPAYSELLDTNQELRGELQDEIFINKSNEKKIRSLVKKLEQCYRTILFQDNSIITHEKEIEELKSEISNLRKQLRVLQQDKKFKDEVGSIQDGRIIELENKVGSLKARIRILIDKKISINALDMATTNLIANVNRGLDRIENHIRGVGTPMQNPANVIDGIRGSLNTIWVTLQNITAERDQYQNILNDTNDRERDLGNQLRDSRNQNLRFQRLLDESRVQAERITQIHTDALNDENRQVEDLRNQLRDARNQYTNAYWGLRNNWQLAQNRQVRIGELLRDNFVFRLLIQRKDTHIAEHRRTAHRLTVRYNNDTEHWRRRHAGCVRQAQNWKGQYRNSQNQVQARDQNILNLQGQILALQNNPLGNMAAVHEIYQILFSSLVQIPNYTGQYTPDEYIQKVTNVFESAGAVITAANNANANTFIDAQKCDILKSKMGDKFSPVPANDPYTNANPAINSPTTFTVWLRHKYREVMAGNAELALQSLIQERFNPTDSPNIYESRVRKHIVGFADDQVLPALYTHLPLDLRNSVKIYMTIRSAGHQTIDNFFADLRKYWVERQAGPSLFPQSVTMGNQIQPQVINSQGVTSAEIKKLNSKIASLEAQLAESMQVHSKLAQHLQLPENVVNSNNTSIFDSHINQELEKRLGVIEINLAKLTKLVREDIIDTKSTQCSEFSDYNNGGLEKRLERIEAHVAKFARKDTRGAKTPQRQRSESLPF</sequence>
<evidence type="ECO:0000256" key="2">
    <source>
        <dbReference type="SAM" id="MobiDB-lite"/>
    </source>
</evidence>
<protein>
    <submittedName>
        <fullName evidence="3">Uncharacterized protein</fullName>
    </submittedName>
</protein>
<reference evidence="3 5" key="1">
    <citation type="submission" date="2017-11" db="EMBL/GenBank/DDBJ databases">
        <title>The genome of Rhizophagus clarus HR1 reveals common genetic basis of auxotrophy among arbuscular mycorrhizal fungi.</title>
        <authorList>
            <person name="Kobayashi Y."/>
        </authorList>
    </citation>
    <scope>NUCLEOTIDE SEQUENCE [LARGE SCALE GENOMIC DNA]</scope>
    <source>
        <strain evidence="3 5">HR1</strain>
    </source>
</reference>
<evidence type="ECO:0000256" key="1">
    <source>
        <dbReference type="SAM" id="Coils"/>
    </source>
</evidence>
<name>A0A2Z6RGN8_9GLOM</name>
<feature type="region of interest" description="Disordered" evidence="2">
    <location>
        <begin position="698"/>
        <end position="718"/>
    </location>
</feature>
<proteinExistence type="predicted"/>
<evidence type="ECO:0000313" key="5">
    <source>
        <dbReference type="Proteomes" id="UP000247702"/>
    </source>
</evidence>
<reference evidence="4" key="2">
    <citation type="submission" date="2019-10" db="EMBL/GenBank/DDBJ databases">
        <title>Conservation and host-specific expression of non-tandemly repeated heterogenous ribosome RNA gene in arbuscular mycorrhizal fungi.</title>
        <authorList>
            <person name="Maeda T."/>
            <person name="Kobayashi Y."/>
            <person name="Nakagawa T."/>
            <person name="Ezawa T."/>
            <person name="Yamaguchi K."/>
            <person name="Bino T."/>
            <person name="Nishimoto Y."/>
            <person name="Shigenobu S."/>
            <person name="Kawaguchi M."/>
        </authorList>
    </citation>
    <scope>NUCLEOTIDE SEQUENCE</scope>
    <source>
        <strain evidence="4">HR1</strain>
    </source>
</reference>
<keyword evidence="5" id="KW-1185">Reference proteome</keyword>
<organism evidence="3 5">
    <name type="scientific">Rhizophagus clarus</name>
    <dbReference type="NCBI Taxonomy" id="94130"/>
    <lineage>
        <taxon>Eukaryota</taxon>
        <taxon>Fungi</taxon>
        <taxon>Fungi incertae sedis</taxon>
        <taxon>Mucoromycota</taxon>
        <taxon>Glomeromycotina</taxon>
        <taxon>Glomeromycetes</taxon>
        <taxon>Glomerales</taxon>
        <taxon>Glomeraceae</taxon>
        <taxon>Rhizophagus</taxon>
    </lineage>
</organism>
<dbReference type="Proteomes" id="UP000247702">
    <property type="component" value="Unassembled WGS sequence"/>
</dbReference>
<accession>A0A2Z6RGN8</accession>
<keyword evidence="1" id="KW-0175">Coiled coil</keyword>
<evidence type="ECO:0000313" key="4">
    <source>
        <dbReference type="EMBL" id="GES86484.1"/>
    </source>
</evidence>
<dbReference type="EMBL" id="BLAL01000160">
    <property type="protein sequence ID" value="GES86484.1"/>
    <property type="molecule type" value="Genomic_DNA"/>
</dbReference>
<dbReference type="OrthoDB" id="2438342at2759"/>
<feature type="coiled-coil region" evidence="1">
    <location>
        <begin position="55"/>
        <end position="117"/>
    </location>
</feature>
<dbReference type="PANTHER" id="PTHR23159">
    <property type="entry name" value="CENTROSOMAL PROTEIN 2"/>
    <property type="match status" value="1"/>
</dbReference>
<gene>
    <name evidence="4" type="ORF">RCL2_001353900</name>
    <name evidence="3" type="ORF">RclHR1_02680005</name>
</gene>
<dbReference type="Proteomes" id="UP000615446">
    <property type="component" value="Unassembled WGS sequence"/>
</dbReference>
<dbReference type="AlphaFoldDB" id="A0A2Z6RGN8"/>
<feature type="coiled-coil region" evidence="1">
    <location>
        <begin position="227"/>
        <end position="258"/>
    </location>
</feature>
<dbReference type="EMBL" id="BEXD01001868">
    <property type="protein sequence ID" value="GBB96071.1"/>
    <property type="molecule type" value="Genomic_DNA"/>
</dbReference>
<evidence type="ECO:0000313" key="3">
    <source>
        <dbReference type="EMBL" id="GBB96071.1"/>
    </source>
</evidence>
<comment type="caution">
    <text evidence="3">The sequence shown here is derived from an EMBL/GenBank/DDBJ whole genome shotgun (WGS) entry which is preliminary data.</text>
</comment>
<dbReference type="PANTHER" id="PTHR23159:SF31">
    <property type="entry name" value="CENTROSOME-ASSOCIATED PROTEIN CEP250 ISOFORM X1"/>
    <property type="match status" value="1"/>
</dbReference>